<keyword evidence="1" id="KW-0732">Signal</keyword>
<dbReference type="InterPro" id="IPR024987">
    <property type="entry name" value="DUF3889"/>
</dbReference>
<dbReference type="Gene3D" id="3.10.450.390">
    <property type="entry name" value="Protein of unknown function DUF3889"/>
    <property type="match status" value="1"/>
</dbReference>
<organism evidence="2 3">
    <name type="scientific">Paenibacillus hodogayensis</name>
    <dbReference type="NCBI Taxonomy" id="279208"/>
    <lineage>
        <taxon>Bacteria</taxon>
        <taxon>Bacillati</taxon>
        <taxon>Bacillota</taxon>
        <taxon>Bacilli</taxon>
        <taxon>Bacillales</taxon>
        <taxon>Paenibacillaceae</taxon>
        <taxon>Paenibacillus</taxon>
    </lineage>
</organism>
<dbReference type="EMBL" id="JBHMAG010000015">
    <property type="protein sequence ID" value="MFB9754534.1"/>
    <property type="molecule type" value="Genomic_DNA"/>
</dbReference>
<gene>
    <name evidence="2" type="ORF">ACFFNY_23440</name>
</gene>
<dbReference type="RefSeq" id="WP_344915939.1">
    <property type="nucleotide sequence ID" value="NZ_BAAAYO010000018.1"/>
</dbReference>
<dbReference type="Proteomes" id="UP001589619">
    <property type="component" value="Unassembled WGS sequence"/>
</dbReference>
<evidence type="ECO:0000256" key="1">
    <source>
        <dbReference type="SAM" id="SignalP"/>
    </source>
</evidence>
<reference evidence="2 3" key="1">
    <citation type="submission" date="2024-09" db="EMBL/GenBank/DDBJ databases">
        <authorList>
            <person name="Sun Q."/>
            <person name="Mori K."/>
        </authorList>
    </citation>
    <scope>NUCLEOTIDE SEQUENCE [LARGE SCALE GENOMIC DNA]</scope>
    <source>
        <strain evidence="2 3">JCM 12520</strain>
    </source>
</reference>
<evidence type="ECO:0000313" key="3">
    <source>
        <dbReference type="Proteomes" id="UP001589619"/>
    </source>
</evidence>
<accession>A0ABV5W1T6</accession>
<proteinExistence type="predicted"/>
<feature type="chain" id="PRO_5046044267" evidence="1">
    <location>
        <begin position="24"/>
        <end position="104"/>
    </location>
</feature>
<comment type="caution">
    <text evidence="2">The sequence shown here is derived from an EMBL/GenBank/DDBJ whole genome shotgun (WGS) entry which is preliminary data.</text>
</comment>
<dbReference type="Pfam" id="PF13028">
    <property type="entry name" value="DUF3889"/>
    <property type="match status" value="1"/>
</dbReference>
<sequence>MRCIFTFNFVIPLALAFSVTVNAAPGYAKWGSIAVKETQKRYDNAEVIDYKHIGRINLTPNSSEEKFRLWLRNKEGKEFGVYVFIVFDPKTNVLKTIKFLEINR</sequence>
<name>A0ABV5W1T6_9BACL</name>
<feature type="signal peptide" evidence="1">
    <location>
        <begin position="1"/>
        <end position="23"/>
    </location>
</feature>
<protein>
    <submittedName>
        <fullName evidence="2">DUF3889 domain-containing protein</fullName>
    </submittedName>
</protein>
<keyword evidence="3" id="KW-1185">Reference proteome</keyword>
<evidence type="ECO:0000313" key="2">
    <source>
        <dbReference type="EMBL" id="MFB9754534.1"/>
    </source>
</evidence>